<organism evidence="6 7">
    <name type="scientific">Pseudooceanicola albus</name>
    <dbReference type="NCBI Taxonomy" id="2692189"/>
    <lineage>
        <taxon>Bacteria</taxon>
        <taxon>Pseudomonadati</taxon>
        <taxon>Pseudomonadota</taxon>
        <taxon>Alphaproteobacteria</taxon>
        <taxon>Rhodobacterales</taxon>
        <taxon>Paracoccaceae</taxon>
        <taxon>Pseudooceanicola</taxon>
    </lineage>
</organism>
<evidence type="ECO:0000259" key="5">
    <source>
        <dbReference type="PROSITE" id="PS51891"/>
    </source>
</evidence>
<dbReference type="PROSITE" id="PS51891">
    <property type="entry name" value="CENP_V_GFA"/>
    <property type="match status" value="1"/>
</dbReference>
<keyword evidence="2" id="KW-0479">Metal-binding</keyword>
<dbReference type="AlphaFoldDB" id="A0A6L7G431"/>
<feature type="domain" description="CENP-V/GFA" evidence="5">
    <location>
        <begin position="15"/>
        <end position="123"/>
    </location>
</feature>
<proteinExistence type="inferred from homology"/>
<sequence>MQPLFAPDHRQEDHRQGRCLCGAVRYDWTGPVNWVGHCHCESCRRATAAPFTTFVSTPDRQLHWHGTAPAIFASSPGVERLFCPRCGTPLAYRTAELPDETHTYLANLLDAAGLPPDRHFFWNERVDWITLADDGLPRE</sequence>
<evidence type="ECO:0000256" key="1">
    <source>
        <dbReference type="ARBA" id="ARBA00005495"/>
    </source>
</evidence>
<keyword evidence="4" id="KW-0456">Lyase</keyword>
<evidence type="ECO:0000256" key="4">
    <source>
        <dbReference type="ARBA" id="ARBA00023239"/>
    </source>
</evidence>
<comment type="caution">
    <text evidence="6">The sequence shown here is derived from an EMBL/GenBank/DDBJ whole genome shotgun (WGS) entry which is preliminary data.</text>
</comment>
<dbReference type="Gene3D" id="3.90.1590.10">
    <property type="entry name" value="glutathione-dependent formaldehyde- activating enzyme (gfa)"/>
    <property type="match status" value="1"/>
</dbReference>
<dbReference type="InterPro" id="IPR011057">
    <property type="entry name" value="Mss4-like_sf"/>
</dbReference>
<name>A0A6L7G431_9RHOB</name>
<reference evidence="6 7" key="1">
    <citation type="submission" date="2019-12" db="EMBL/GenBank/DDBJ databases">
        <authorList>
            <person name="Li M."/>
        </authorList>
    </citation>
    <scope>NUCLEOTIDE SEQUENCE [LARGE SCALE GENOMIC DNA]</scope>
    <source>
        <strain evidence="6 7">GBMRC 2024</strain>
    </source>
</reference>
<dbReference type="SUPFAM" id="SSF51316">
    <property type="entry name" value="Mss4-like"/>
    <property type="match status" value="1"/>
</dbReference>
<dbReference type="EMBL" id="WUMU01000012">
    <property type="protein sequence ID" value="MXN18442.1"/>
    <property type="molecule type" value="Genomic_DNA"/>
</dbReference>
<dbReference type="Pfam" id="PF04828">
    <property type="entry name" value="GFA"/>
    <property type="match status" value="1"/>
</dbReference>
<dbReference type="GO" id="GO:0016846">
    <property type="term" value="F:carbon-sulfur lyase activity"/>
    <property type="evidence" value="ECO:0007669"/>
    <property type="project" value="InterPro"/>
</dbReference>
<dbReference type="PANTHER" id="PTHR33337">
    <property type="entry name" value="GFA DOMAIN-CONTAINING PROTEIN"/>
    <property type="match status" value="1"/>
</dbReference>
<dbReference type="PANTHER" id="PTHR33337:SF40">
    <property type="entry name" value="CENP-V_GFA DOMAIN-CONTAINING PROTEIN-RELATED"/>
    <property type="match status" value="1"/>
</dbReference>
<evidence type="ECO:0000256" key="3">
    <source>
        <dbReference type="ARBA" id="ARBA00022833"/>
    </source>
</evidence>
<keyword evidence="7" id="KW-1185">Reference proteome</keyword>
<evidence type="ECO:0000313" key="7">
    <source>
        <dbReference type="Proteomes" id="UP000477911"/>
    </source>
</evidence>
<evidence type="ECO:0000313" key="6">
    <source>
        <dbReference type="EMBL" id="MXN18442.1"/>
    </source>
</evidence>
<accession>A0A6L7G431</accession>
<keyword evidence="3" id="KW-0862">Zinc</keyword>
<dbReference type="GO" id="GO:0046872">
    <property type="term" value="F:metal ion binding"/>
    <property type="evidence" value="ECO:0007669"/>
    <property type="project" value="UniProtKB-KW"/>
</dbReference>
<protein>
    <submittedName>
        <fullName evidence="6">GFA family protein</fullName>
    </submittedName>
</protein>
<comment type="similarity">
    <text evidence="1">Belongs to the Gfa family.</text>
</comment>
<dbReference type="InterPro" id="IPR006913">
    <property type="entry name" value="CENP-V/GFA"/>
</dbReference>
<gene>
    <name evidence="6" type="ORF">GR170_11400</name>
</gene>
<dbReference type="RefSeq" id="WP_160894571.1">
    <property type="nucleotide sequence ID" value="NZ_WUMU01000012.1"/>
</dbReference>
<dbReference type="Proteomes" id="UP000477911">
    <property type="component" value="Unassembled WGS sequence"/>
</dbReference>
<evidence type="ECO:0000256" key="2">
    <source>
        <dbReference type="ARBA" id="ARBA00022723"/>
    </source>
</evidence>